<evidence type="ECO:0008006" key="5">
    <source>
        <dbReference type="Google" id="ProtNLM"/>
    </source>
</evidence>
<accession>A0A4Y7TUJ7</accession>
<evidence type="ECO:0000256" key="2">
    <source>
        <dbReference type="SAM" id="Phobius"/>
    </source>
</evidence>
<organism evidence="3 4">
    <name type="scientific">Coprinellus micaceus</name>
    <name type="common">Glistening ink-cap mushroom</name>
    <name type="synonym">Coprinus micaceus</name>
    <dbReference type="NCBI Taxonomy" id="71717"/>
    <lineage>
        <taxon>Eukaryota</taxon>
        <taxon>Fungi</taxon>
        <taxon>Dikarya</taxon>
        <taxon>Basidiomycota</taxon>
        <taxon>Agaricomycotina</taxon>
        <taxon>Agaricomycetes</taxon>
        <taxon>Agaricomycetidae</taxon>
        <taxon>Agaricales</taxon>
        <taxon>Agaricineae</taxon>
        <taxon>Psathyrellaceae</taxon>
        <taxon>Coprinellus</taxon>
    </lineage>
</organism>
<sequence>MAPATHTCSDAPALTNLTAVPFDVEDCRGGELKLPIRRAHHGRRGVDTPAAIILPKVSSKRKAEQELGVKARAENLVREPAFITAVVLTALILLGGFIVTKLSHTQLPRRRPRSCERLGGGASSSSTSSAGPSASPASPLVQELCPQTPVQHRDQPLYMPADQQQPSSPFVLAQPHGTFSQIEDLAKADQIGDRLIAKPLEKREGAVADTMLGSESSPSLNAADPPERWTCIPKQASVASDHSTEETSPVDLFSSRSTISSLTSASDVLSDLAELEDDLEVYGVSDAEFTFEVKRGHTQSMELAKGRLMSWGPLPATASSQDISVVGADTEQDHTKDYRPMRIPIPALIITEPSTLSLFTAVSSTSNLSIDLSQFPVPPLCLEPAAFWEKLDDEINSSLALKQRRLNH</sequence>
<name>A0A4Y7TUJ7_COPMI</name>
<keyword evidence="2" id="KW-0472">Membrane</keyword>
<feature type="region of interest" description="Disordered" evidence="1">
    <location>
        <begin position="108"/>
        <end position="140"/>
    </location>
</feature>
<dbReference type="Proteomes" id="UP000298030">
    <property type="component" value="Unassembled WGS sequence"/>
</dbReference>
<keyword evidence="2" id="KW-1133">Transmembrane helix</keyword>
<gene>
    <name evidence="3" type="ORF">FA13DRAFT_1786769</name>
</gene>
<dbReference type="AlphaFoldDB" id="A0A4Y7TUJ7"/>
<evidence type="ECO:0000313" key="4">
    <source>
        <dbReference type="Proteomes" id="UP000298030"/>
    </source>
</evidence>
<evidence type="ECO:0000256" key="1">
    <source>
        <dbReference type="SAM" id="MobiDB-lite"/>
    </source>
</evidence>
<reference evidence="3 4" key="1">
    <citation type="journal article" date="2019" name="Nat. Ecol. Evol.">
        <title>Megaphylogeny resolves global patterns of mushroom evolution.</title>
        <authorList>
            <person name="Varga T."/>
            <person name="Krizsan K."/>
            <person name="Foldi C."/>
            <person name="Dima B."/>
            <person name="Sanchez-Garcia M."/>
            <person name="Sanchez-Ramirez S."/>
            <person name="Szollosi G.J."/>
            <person name="Szarkandi J.G."/>
            <person name="Papp V."/>
            <person name="Albert L."/>
            <person name="Andreopoulos W."/>
            <person name="Angelini C."/>
            <person name="Antonin V."/>
            <person name="Barry K.W."/>
            <person name="Bougher N.L."/>
            <person name="Buchanan P."/>
            <person name="Buyck B."/>
            <person name="Bense V."/>
            <person name="Catcheside P."/>
            <person name="Chovatia M."/>
            <person name="Cooper J."/>
            <person name="Damon W."/>
            <person name="Desjardin D."/>
            <person name="Finy P."/>
            <person name="Geml J."/>
            <person name="Haridas S."/>
            <person name="Hughes K."/>
            <person name="Justo A."/>
            <person name="Karasinski D."/>
            <person name="Kautmanova I."/>
            <person name="Kiss B."/>
            <person name="Kocsube S."/>
            <person name="Kotiranta H."/>
            <person name="LaButti K.M."/>
            <person name="Lechner B.E."/>
            <person name="Liimatainen K."/>
            <person name="Lipzen A."/>
            <person name="Lukacs Z."/>
            <person name="Mihaltcheva S."/>
            <person name="Morgado L.N."/>
            <person name="Niskanen T."/>
            <person name="Noordeloos M.E."/>
            <person name="Ohm R.A."/>
            <person name="Ortiz-Santana B."/>
            <person name="Ovrebo C."/>
            <person name="Racz N."/>
            <person name="Riley R."/>
            <person name="Savchenko A."/>
            <person name="Shiryaev A."/>
            <person name="Soop K."/>
            <person name="Spirin V."/>
            <person name="Szebenyi C."/>
            <person name="Tomsovsky M."/>
            <person name="Tulloss R.E."/>
            <person name="Uehling J."/>
            <person name="Grigoriev I.V."/>
            <person name="Vagvolgyi C."/>
            <person name="Papp T."/>
            <person name="Martin F.M."/>
            <person name="Miettinen O."/>
            <person name="Hibbett D.S."/>
            <person name="Nagy L.G."/>
        </authorList>
    </citation>
    <scope>NUCLEOTIDE SEQUENCE [LARGE SCALE GENOMIC DNA]</scope>
    <source>
        <strain evidence="3 4">FP101781</strain>
    </source>
</reference>
<protein>
    <recommendedName>
        <fullName evidence="5">Transmembrane protein</fullName>
    </recommendedName>
</protein>
<dbReference type="OrthoDB" id="2979121at2759"/>
<proteinExistence type="predicted"/>
<comment type="caution">
    <text evidence="3">The sequence shown here is derived from an EMBL/GenBank/DDBJ whole genome shotgun (WGS) entry which is preliminary data.</text>
</comment>
<keyword evidence="2" id="KW-0812">Transmembrane</keyword>
<evidence type="ECO:0000313" key="3">
    <source>
        <dbReference type="EMBL" id="TEB37604.1"/>
    </source>
</evidence>
<feature type="compositionally biased region" description="Low complexity" evidence="1">
    <location>
        <begin position="123"/>
        <end position="139"/>
    </location>
</feature>
<keyword evidence="4" id="KW-1185">Reference proteome</keyword>
<dbReference type="EMBL" id="QPFP01000004">
    <property type="protein sequence ID" value="TEB37604.1"/>
    <property type="molecule type" value="Genomic_DNA"/>
</dbReference>
<feature type="transmembrane region" description="Helical" evidence="2">
    <location>
        <begin position="81"/>
        <end position="103"/>
    </location>
</feature>